<organism evidence="2 3">
    <name type="scientific">Galerina marginata (strain CBS 339.88)</name>
    <dbReference type="NCBI Taxonomy" id="685588"/>
    <lineage>
        <taxon>Eukaryota</taxon>
        <taxon>Fungi</taxon>
        <taxon>Dikarya</taxon>
        <taxon>Basidiomycota</taxon>
        <taxon>Agaricomycotina</taxon>
        <taxon>Agaricomycetes</taxon>
        <taxon>Agaricomycetidae</taxon>
        <taxon>Agaricales</taxon>
        <taxon>Agaricineae</taxon>
        <taxon>Strophariaceae</taxon>
        <taxon>Galerina</taxon>
    </lineage>
</organism>
<proteinExistence type="predicted"/>
<dbReference type="EMBL" id="KL142371">
    <property type="protein sequence ID" value="KDR80959.1"/>
    <property type="molecule type" value="Genomic_DNA"/>
</dbReference>
<keyword evidence="1" id="KW-0812">Transmembrane</keyword>
<name>A0A067TM54_GALM3</name>
<evidence type="ECO:0000256" key="1">
    <source>
        <dbReference type="SAM" id="Phobius"/>
    </source>
</evidence>
<sequence>MLVSMYLFSWCVYRLFIIILRFAIKSYLETHRTSVQWSLHFLQQHRTSGRGLCQGMSLERSIMSMSREQPGGRERRHFVPSTFILLNPFLTSRLLSGDFIWTAWRPITKSRLRREREGKVLFSNTSSSIPIFGA</sequence>
<dbReference type="Proteomes" id="UP000027222">
    <property type="component" value="Unassembled WGS sequence"/>
</dbReference>
<feature type="transmembrane region" description="Helical" evidence="1">
    <location>
        <begin position="6"/>
        <end position="24"/>
    </location>
</feature>
<keyword evidence="1" id="KW-0472">Membrane</keyword>
<reference evidence="3" key="1">
    <citation type="journal article" date="2014" name="Proc. Natl. Acad. Sci. U.S.A.">
        <title>Extensive sampling of basidiomycete genomes demonstrates inadequacy of the white-rot/brown-rot paradigm for wood decay fungi.</title>
        <authorList>
            <person name="Riley R."/>
            <person name="Salamov A.A."/>
            <person name="Brown D.W."/>
            <person name="Nagy L.G."/>
            <person name="Floudas D."/>
            <person name="Held B.W."/>
            <person name="Levasseur A."/>
            <person name="Lombard V."/>
            <person name="Morin E."/>
            <person name="Otillar R."/>
            <person name="Lindquist E.A."/>
            <person name="Sun H."/>
            <person name="LaButti K.M."/>
            <person name="Schmutz J."/>
            <person name="Jabbour D."/>
            <person name="Luo H."/>
            <person name="Baker S.E."/>
            <person name="Pisabarro A.G."/>
            <person name="Walton J.D."/>
            <person name="Blanchette R.A."/>
            <person name="Henrissat B."/>
            <person name="Martin F."/>
            <person name="Cullen D."/>
            <person name="Hibbett D.S."/>
            <person name="Grigoriev I.V."/>
        </authorList>
    </citation>
    <scope>NUCLEOTIDE SEQUENCE [LARGE SCALE GENOMIC DNA]</scope>
    <source>
        <strain evidence="3">CBS 339.88</strain>
    </source>
</reference>
<evidence type="ECO:0000313" key="3">
    <source>
        <dbReference type="Proteomes" id="UP000027222"/>
    </source>
</evidence>
<protein>
    <submittedName>
        <fullName evidence="2">Uncharacterized protein</fullName>
    </submittedName>
</protein>
<keyword evidence="1" id="KW-1133">Transmembrane helix</keyword>
<dbReference type="HOGENOM" id="CLU_1896368_0_0_1"/>
<accession>A0A067TM54</accession>
<keyword evidence="3" id="KW-1185">Reference proteome</keyword>
<gene>
    <name evidence="2" type="ORF">GALMADRAFT_1117056</name>
</gene>
<dbReference type="AlphaFoldDB" id="A0A067TM54"/>
<evidence type="ECO:0000313" key="2">
    <source>
        <dbReference type="EMBL" id="KDR80959.1"/>
    </source>
</evidence>